<evidence type="ECO:0000256" key="1">
    <source>
        <dbReference type="SAM" id="Phobius"/>
    </source>
</evidence>
<dbReference type="OrthoDB" id="3628949at2"/>
<keyword evidence="1" id="KW-1133">Transmembrane helix</keyword>
<keyword evidence="1" id="KW-0812">Transmembrane</keyword>
<dbReference type="Pfam" id="PF11755">
    <property type="entry name" value="DUF3311"/>
    <property type="match status" value="1"/>
</dbReference>
<dbReference type="Proteomes" id="UP000295509">
    <property type="component" value="Unassembled WGS sequence"/>
</dbReference>
<keyword evidence="3" id="KW-1185">Reference proteome</keyword>
<name>A0A4R8LT37_9BURK</name>
<dbReference type="RefSeq" id="WP_134192091.1">
    <property type="nucleotide sequence ID" value="NZ_JBHLUW010000003.1"/>
</dbReference>
<dbReference type="PANTHER" id="PTHR40034">
    <property type="entry name" value="BSL5891 PROTEIN"/>
    <property type="match status" value="1"/>
</dbReference>
<dbReference type="AlphaFoldDB" id="A0A4R8LT37"/>
<protein>
    <submittedName>
        <fullName evidence="2">Uncharacterized protein DUF3311</fullName>
    </submittedName>
</protein>
<evidence type="ECO:0000313" key="2">
    <source>
        <dbReference type="EMBL" id="TDY50843.1"/>
    </source>
</evidence>
<proteinExistence type="predicted"/>
<keyword evidence="1" id="KW-0472">Membrane</keyword>
<dbReference type="InterPro" id="IPR021741">
    <property type="entry name" value="DUF3311"/>
</dbReference>
<accession>A0A4R8LT37</accession>
<dbReference type="PANTHER" id="PTHR40034:SF1">
    <property type="entry name" value="BSL5891 PROTEIN"/>
    <property type="match status" value="1"/>
</dbReference>
<sequence length="76" mass="8371">MSYRLLAVLPFIGILLGVPFVNRVEPLMLGMPLVLAWIVMWVVLSAVIMAIIYRLDPVNREPVEPGAANAAAEGRR</sequence>
<comment type="caution">
    <text evidence="2">The sequence shown here is derived from an EMBL/GenBank/DDBJ whole genome shotgun (WGS) entry which is preliminary data.</text>
</comment>
<reference evidence="2 3" key="1">
    <citation type="submission" date="2019-03" db="EMBL/GenBank/DDBJ databases">
        <title>Genomic Encyclopedia of Type Strains, Phase III (KMG-III): the genomes of soil and plant-associated and newly described type strains.</title>
        <authorList>
            <person name="Whitman W."/>
        </authorList>
    </citation>
    <scope>NUCLEOTIDE SEQUENCE [LARGE SCALE GENOMIC DNA]</scope>
    <source>
        <strain evidence="2 3">LMG 29544</strain>
    </source>
</reference>
<feature type="transmembrane region" description="Helical" evidence="1">
    <location>
        <begin position="33"/>
        <end position="53"/>
    </location>
</feature>
<dbReference type="EMBL" id="SORE01000008">
    <property type="protein sequence ID" value="TDY50843.1"/>
    <property type="molecule type" value="Genomic_DNA"/>
</dbReference>
<evidence type="ECO:0000313" key="3">
    <source>
        <dbReference type="Proteomes" id="UP000295509"/>
    </source>
</evidence>
<organism evidence="2 3">
    <name type="scientific">Paraburkholderia rhizosphaerae</name>
    <dbReference type="NCBI Taxonomy" id="480658"/>
    <lineage>
        <taxon>Bacteria</taxon>
        <taxon>Pseudomonadati</taxon>
        <taxon>Pseudomonadota</taxon>
        <taxon>Betaproteobacteria</taxon>
        <taxon>Burkholderiales</taxon>
        <taxon>Burkholderiaceae</taxon>
        <taxon>Paraburkholderia</taxon>
    </lineage>
</organism>
<gene>
    <name evidence="2" type="ORF">BX592_10880</name>
</gene>